<evidence type="ECO:0000256" key="1">
    <source>
        <dbReference type="SAM" id="Phobius"/>
    </source>
</evidence>
<dbReference type="Proteomes" id="UP001597124">
    <property type="component" value="Unassembled WGS sequence"/>
</dbReference>
<feature type="transmembrane region" description="Helical" evidence="1">
    <location>
        <begin position="106"/>
        <end position="123"/>
    </location>
</feature>
<keyword evidence="3" id="KW-1185">Reference proteome</keyword>
<evidence type="ECO:0000313" key="2">
    <source>
        <dbReference type="EMBL" id="MFD0850130.1"/>
    </source>
</evidence>
<organism evidence="2 3">
    <name type="scientific">Sphingosinicella xenopeptidilytica</name>
    <dbReference type="NCBI Taxonomy" id="364098"/>
    <lineage>
        <taxon>Bacteria</taxon>
        <taxon>Pseudomonadati</taxon>
        <taxon>Pseudomonadota</taxon>
        <taxon>Alphaproteobacteria</taxon>
        <taxon>Sphingomonadales</taxon>
        <taxon>Sphingosinicellaceae</taxon>
        <taxon>Sphingosinicella</taxon>
    </lineage>
</organism>
<comment type="caution">
    <text evidence="2">The sequence shown here is derived from an EMBL/GenBank/DDBJ whole genome shotgun (WGS) entry which is preliminary data.</text>
</comment>
<name>A0ABW3C6S7_SPHXN</name>
<proteinExistence type="predicted"/>
<sequence>MNWLADRRTTVVLFGLVVLMLAVMQAVFPKTLAAPLPEARVQSPVLLFEFSRTQVHLDHVFGTPADPARIAAMDRGNRLDFLFMPIYGFFVFSFFAGIAQDRKRRIWLVFGALGLVAAASDAVENTLLLDITANLSAPGSALALLAWPVWIKFGLLALASGGAAVALFQSGRRVLAALCLPAPLAILPALIQPFQFGSLAAALIGLGWLVMGLHAIMRLR</sequence>
<dbReference type="EMBL" id="JBHTIK010000015">
    <property type="protein sequence ID" value="MFD0850130.1"/>
    <property type="molecule type" value="Genomic_DNA"/>
</dbReference>
<feature type="transmembrane region" description="Helical" evidence="1">
    <location>
        <begin position="174"/>
        <end position="191"/>
    </location>
</feature>
<feature type="transmembrane region" description="Helical" evidence="1">
    <location>
        <begin position="143"/>
        <end position="167"/>
    </location>
</feature>
<reference evidence="3" key="1">
    <citation type="journal article" date="2019" name="Int. J. Syst. Evol. Microbiol.">
        <title>The Global Catalogue of Microorganisms (GCM) 10K type strain sequencing project: providing services to taxonomists for standard genome sequencing and annotation.</title>
        <authorList>
            <consortium name="The Broad Institute Genomics Platform"/>
            <consortium name="The Broad Institute Genome Sequencing Center for Infectious Disease"/>
            <person name="Wu L."/>
            <person name="Ma J."/>
        </authorList>
    </citation>
    <scope>NUCLEOTIDE SEQUENCE [LARGE SCALE GENOMIC DNA]</scope>
    <source>
        <strain evidence="3">CCUG 52537</strain>
    </source>
</reference>
<keyword evidence="1" id="KW-0812">Transmembrane</keyword>
<feature type="transmembrane region" description="Helical" evidence="1">
    <location>
        <begin position="81"/>
        <end position="99"/>
    </location>
</feature>
<dbReference type="RefSeq" id="WP_381493874.1">
    <property type="nucleotide sequence ID" value="NZ_JBHTIK010000015.1"/>
</dbReference>
<feature type="transmembrane region" description="Helical" evidence="1">
    <location>
        <begin position="197"/>
        <end position="217"/>
    </location>
</feature>
<evidence type="ECO:0000313" key="3">
    <source>
        <dbReference type="Proteomes" id="UP001597124"/>
    </source>
</evidence>
<keyword evidence="1" id="KW-1133">Transmembrane helix</keyword>
<gene>
    <name evidence="2" type="ORF">ACFQ00_17475</name>
</gene>
<accession>A0ABW3C6S7</accession>
<protein>
    <submittedName>
        <fullName evidence="2">Uncharacterized protein</fullName>
    </submittedName>
</protein>
<keyword evidence="1" id="KW-0472">Membrane</keyword>